<feature type="region of interest" description="Disordered" evidence="8">
    <location>
        <begin position="116"/>
        <end position="136"/>
    </location>
</feature>
<evidence type="ECO:0000259" key="9">
    <source>
        <dbReference type="PROSITE" id="PS50048"/>
    </source>
</evidence>
<dbReference type="Proteomes" id="UP000030753">
    <property type="component" value="Unassembled WGS sequence"/>
</dbReference>
<dbReference type="SUPFAM" id="SSF57667">
    <property type="entry name" value="beta-beta-alpha zinc fingers"/>
    <property type="match status" value="1"/>
</dbReference>
<sequence>MQSDGTTAFSCPHCTSRFSRQEHLQRHLQRHIGLRPFECPECRKAFPRRDTLRRHMAIHGQTAVQGYDESVARSKGRQAACTNCAKAKQACDGQQPCSRCQKKQATCVYGMRNKRNQQARQVPSPSTASSTSQSVTVLPSMDDVSALPSTHQNFFRPAPSMDDDNNTSYSVTETQQTFKETRALPVSLELADYASSVSENQNLLWDQAGVDNLNAPGTSDPLPGMDLDPLAFGSLPGLSFYAFDFGSMLPSPSTSIPRTRQGPTINFHQQYGSEVPQLEEACQIEAMTELRSPRLHDHHVPPKPYTFPDIQSGQLQSLCRGIYCHIPQTQLLQHAHQEASNFFYSIHKSQGLDGGSTLAFLPFSTFNAFIQLYFEHFHPSWPFIHPSTLAQADTSWILYVGIAAVGARYVAADAMEQYRSSMMSLHRDVILHHLPKSPKEGELTFSQSVLLYHISLAFDGSRPLLTNMYYERSILTTLCHSRIATKAWLRGDNRVQSADGTRWETWVATQSNYWFIYSVWCKYMCQDVDLVSQKETLTHLAPVFECLTQIFLDVRPHLKLEDLDVPLPEQGSLWSAGNRSDWESVLGKQSGGKRSENSLKDILYDADTMQQVATDIHGMLRSLLMVTLFVEESTEVLRTTSWLSERISNPSALARSRNPTRPFLEHNTPLRLQNRIKALDADFTLLQPKLAVFPLTNNLSIMQACIYHEIHIIRHISLQELYALTGWQASKPYVDIAERDFKLWLNGHKPTIRKCLWHAATLFSSLHSRRHMTLWEPLCFLNGATFIWAYLKYADGKTIEASSPAHTIENHKALRLDQLTNEDERNAWIEHGFNGNIHVTGIGNLNPGECPNQVLEELYRCLIPQTGTANLAGGIAKAIMQVCRGLSPSF</sequence>
<dbReference type="PANTHER" id="PTHR47660">
    <property type="entry name" value="TRANSCRIPTION FACTOR WITH C2H2 AND ZN(2)-CYS(6) DNA BINDING DOMAIN (EUROFUNG)-RELATED-RELATED"/>
    <property type="match status" value="1"/>
</dbReference>
<dbReference type="PROSITE" id="PS50048">
    <property type="entry name" value="ZN2_CY6_FUNGAL_2"/>
    <property type="match status" value="1"/>
</dbReference>
<keyword evidence="6" id="KW-0539">Nucleus</keyword>
<keyword evidence="1" id="KW-0479">Metal-binding</keyword>
<evidence type="ECO:0000256" key="3">
    <source>
        <dbReference type="ARBA" id="ARBA00022833"/>
    </source>
</evidence>
<dbReference type="SMART" id="SM00066">
    <property type="entry name" value="GAL4"/>
    <property type="match status" value="1"/>
</dbReference>
<evidence type="ECO:0000256" key="1">
    <source>
        <dbReference type="ARBA" id="ARBA00022723"/>
    </source>
</evidence>
<evidence type="ECO:0000256" key="7">
    <source>
        <dbReference type="PROSITE-ProRule" id="PRU00042"/>
    </source>
</evidence>
<keyword evidence="2 7" id="KW-0863">Zinc-finger</keyword>
<keyword evidence="3" id="KW-0862">Zinc</keyword>
<accession>W9HF55</accession>
<feature type="region of interest" description="Disordered" evidence="8">
    <location>
        <begin position="148"/>
        <end position="168"/>
    </location>
</feature>
<dbReference type="Pfam" id="PF00096">
    <property type="entry name" value="zf-C2H2"/>
    <property type="match status" value="2"/>
</dbReference>
<feature type="domain" description="C2H2-type" evidence="10">
    <location>
        <begin position="37"/>
        <end position="59"/>
    </location>
</feature>
<evidence type="ECO:0000259" key="10">
    <source>
        <dbReference type="PROSITE" id="PS50157"/>
    </source>
</evidence>
<evidence type="ECO:0000256" key="2">
    <source>
        <dbReference type="ARBA" id="ARBA00022771"/>
    </source>
</evidence>
<evidence type="ECO:0000256" key="6">
    <source>
        <dbReference type="ARBA" id="ARBA00023242"/>
    </source>
</evidence>
<dbReference type="HOGENOM" id="CLU_003864_3_0_1"/>
<proteinExistence type="predicted"/>
<dbReference type="OrthoDB" id="1405595at2759"/>
<evidence type="ECO:0000313" key="11">
    <source>
        <dbReference type="EMBL" id="EWY79610.1"/>
    </source>
</evidence>
<dbReference type="PROSITE" id="PS50157">
    <property type="entry name" value="ZINC_FINGER_C2H2_2"/>
    <property type="match status" value="2"/>
</dbReference>
<feature type="domain" description="Zn(2)-C6 fungal-type" evidence="9">
    <location>
        <begin position="80"/>
        <end position="109"/>
    </location>
</feature>
<dbReference type="CDD" id="cd00067">
    <property type="entry name" value="GAL4"/>
    <property type="match status" value="1"/>
</dbReference>
<dbReference type="InterPro" id="IPR001138">
    <property type="entry name" value="Zn2Cys6_DnaBD"/>
</dbReference>
<dbReference type="InterPro" id="IPR036236">
    <property type="entry name" value="Znf_C2H2_sf"/>
</dbReference>
<name>W9HF55_FUSOX</name>
<dbReference type="EMBL" id="JH717859">
    <property type="protein sequence ID" value="EWY79610.1"/>
    <property type="molecule type" value="Genomic_DNA"/>
</dbReference>
<evidence type="ECO:0000256" key="4">
    <source>
        <dbReference type="ARBA" id="ARBA00023015"/>
    </source>
</evidence>
<dbReference type="PROSITE" id="PS00463">
    <property type="entry name" value="ZN2_CY6_FUNGAL_1"/>
    <property type="match status" value="1"/>
</dbReference>
<dbReference type="Gene3D" id="3.30.160.60">
    <property type="entry name" value="Classic Zinc Finger"/>
    <property type="match status" value="2"/>
</dbReference>
<evidence type="ECO:0000313" key="12">
    <source>
        <dbReference type="Proteomes" id="UP000030753"/>
    </source>
</evidence>
<evidence type="ECO:0000256" key="8">
    <source>
        <dbReference type="SAM" id="MobiDB-lite"/>
    </source>
</evidence>
<gene>
    <name evidence="11" type="ORF">FOYG_17245</name>
</gene>
<dbReference type="InterPro" id="IPR013087">
    <property type="entry name" value="Znf_C2H2_type"/>
</dbReference>
<dbReference type="PANTHER" id="PTHR47660:SF3">
    <property type="entry name" value="FINGER DOMAIN PROTEIN, PUTATIVE (AFU_ORTHOLOGUE AFUA_4G03310)-RELATED"/>
    <property type="match status" value="1"/>
</dbReference>
<dbReference type="GO" id="GO:0000981">
    <property type="term" value="F:DNA-binding transcription factor activity, RNA polymerase II-specific"/>
    <property type="evidence" value="ECO:0007669"/>
    <property type="project" value="InterPro"/>
</dbReference>
<protein>
    <submittedName>
        <fullName evidence="11">Uncharacterized protein</fullName>
    </submittedName>
</protein>
<dbReference type="PROSITE" id="PS00028">
    <property type="entry name" value="ZINC_FINGER_C2H2_1"/>
    <property type="match status" value="2"/>
</dbReference>
<dbReference type="Pfam" id="PF00172">
    <property type="entry name" value="Zn_clus"/>
    <property type="match status" value="1"/>
</dbReference>
<reference evidence="11 12" key="1">
    <citation type="submission" date="2011-06" db="EMBL/GenBank/DDBJ databases">
        <title>The Genome Sequence of Fusarium oxysporum FOSC 3-a.</title>
        <authorList>
            <consortium name="The Broad Institute Genome Sequencing Platform"/>
            <person name="Ma L.-J."/>
            <person name="Gale L.R."/>
            <person name="Schwartz D.C."/>
            <person name="Zhou S."/>
            <person name="Corby-Kistler H."/>
            <person name="Young S.K."/>
            <person name="Zeng Q."/>
            <person name="Gargeya S."/>
            <person name="Fitzgerald M."/>
            <person name="Haas B."/>
            <person name="Abouelleil A."/>
            <person name="Alvarado L."/>
            <person name="Arachchi H.M."/>
            <person name="Berlin A."/>
            <person name="Brown A."/>
            <person name="Chapman S.B."/>
            <person name="Chen Z."/>
            <person name="Dunbar C."/>
            <person name="Freedman E."/>
            <person name="Gearin G."/>
            <person name="Gellesch M."/>
            <person name="Goldberg J."/>
            <person name="Griggs A."/>
            <person name="Gujja S."/>
            <person name="Heiman D."/>
            <person name="Howarth C."/>
            <person name="Larson L."/>
            <person name="Lui A."/>
            <person name="MacDonald P.J.P."/>
            <person name="Mehta T."/>
            <person name="Montmayeur A."/>
            <person name="Murphy C."/>
            <person name="Neiman D."/>
            <person name="Pearson M."/>
            <person name="Priest M."/>
            <person name="Roberts A."/>
            <person name="Saif S."/>
            <person name="Shea T."/>
            <person name="Shenoy N."/>
            <person name="Sisk P."/>
            <person name="Stolte C."/>
            <person name="Sykes S."/>
            <person name="Wortman J."/>
            <person name="Nusbaum C."/>
            <person name="Birren B."/>
        </authorList>
    </citation>
    <scope>NUCLEOTIDE SEQUENCE [LARGE SCALE GENOMIC DNA]</scope>
    <source>
        <strain evidence="12">FOSC 3-a</strain>
    </source>
</reference>
<dbReference type="InterPro" id="IPR036864">
    <property type="entry name" value="Zn2-C6_fun-type_DNA-bd_sf"/>
</dbReference>
<organism evidence="11 12">
    <name type="scientific">Fusarium oxysporum NRRL 32931</name>
    <dbReference type="NCBI Taxonomy" id="660029"/>
    <lineage>
        <taxon>Eukaryota</taxon>
        <taxon>Fungi</taxon>
        <taxon>Dikarya</taxon>
        <taxon>Ascomycota</taxon>
        <taxon>Pezizomycotina</taxon>
        <taxon>Sordariomycetes</taxon>
        <taxon>Hypocreomycetidae</taxon>
        <taxon>Hypocreales</taxon>
        <taxon>Nectriaceae</taxon>
        <taxon>Fusarium</taxon>
        <taxon>Fusarium oxysporum species complex</taxon>
    </lineage>
</organism>
<feature type="domain" description="C2H2-type" evidence="10">
    <location>
        <begin position="9"/>
        <end position="36"/>
    </location>
</feature>
<keyword evidence="4" id="KW-0805">Transcription regulation</keyword>
<dbReference type="Gene3D" id="4.10.240.10">
    <property type="entry name" value="Zn(2)-C6 fungal-type DNA-binding domain"/>
    <property type="match status" value="1"/>
</dbReference>
<keyword evidence="5" id="KW-0804">Transcription</keyword>
<feature type="compositionally biased region" description="Low complexity" evidence="8">
    <location>
        <begin position="121"/>
        <end position="136"/>
    </location>
</feature>
<dbReference type="SUPFAM" id="SSF57701">
    <property type="entry name" value="Zn2/Cys6 DNA-binding domain"/>
    <property type="match status" value="1"/>
</dbReference>
<evidence type="ECO:0000256" key="5">
    <source>
        <dbReference type="ARBA" id="ARBA00023163"/>
    </source>
</evidence>
<dbReference type="SMART" id="SM00355">
    <property type="entry name" value="ZnF_C2H2"/>
    <property type="match status" value="2"/>
</dbReference>
<dbReference type="AlphaFoldDB" id="W9HF55"/>
<dbReference type="FunFam" id="3.30.160.60:FF:002343">
    <property type="entry name" value="Zinc finger protein 33A"/>
    <property type="match status" value="1"/>
</dbReference>
<dbReference type="GO" id="GO:0008270">
    <property type="term" value="F:zinc ion binding"/>
    <property type="evidence" value="ECO:0007669"/>
    <property type="project" value="UniProtKB-KW"/>
</dbReference>